<dbReference type="Proteomes" id="UP000823661">
    <property type="component" value="Unassembled WGS sequence"/>
</dbReference>
<dbReference type="AlphaFoldDB" id="A0A9D9EV89"/>
<reference evidence="9" key="2">
    <citation type="journal article" date="2021" name="PeerJ">
        <title>Extensive microbial diversity within the chicken gut microbiome revealed by metagenomics and culture.</title>
        <authorList>
            <person name="Gilroy R."/>
            <person name="Ravi A."/>
            <person name="Getino M."/>
            <person name="Pursley I."/>
            <person name="Horton D.L."/>
            <person name="Alikhan N.F."/>
            <person name="Baker D."/>
            <person name="Gharbi K."/>
            <person name="Hall N."/>
            <person name="Watson M."/>
            <person name="Adriaenssens E.M."/>
            <person name="Foster-Nyarko E."/>
            <person name="Jarju S."/>
            <person name="Secka A."/>
            <person name="Antonio M."/>
            <person name="Oren A."/>
            <person name="Chaudhuri R.R."/>
            <person name="La Ragione R."/>
            <person name="Hildebrand F."/>
            <person name="Pallen M.J."/>
        </authorList>
    </citation>
    <scope>NUCLEOTIDE SEQUENCE</scope>
    <source>
        <strain evidence="9">B1-20833</strain>
    </source>
</reference>
<feature type="domain" description="SusD-like N-terminal" evidence="8">
    <location>
        <begin position="23"/>
        <end position="197"/>
    </location>
</feature>
<organism evidence="9 10">
    <name type="scientific">Candidatus Cryptobacteroides intestinavium</name>
    <dbReference type="NCBI Taxonomy" id="2840766"/>
    <lineage>
        <taxon>Bacteria</taxon>
        <taxon>Pseudomonadati</taxon>
        <taxon>Bacteroidota</taxon>
        <taxon>Bacteroidia</taxon>
        <taxon>Bacteroidales</taxon>
        <taxon>Candidatus Cryptobacteroides</taxon>
    </lineage>
</organism>
<feature type="signal peptide" evidence="6">
    <location>
        <begin position="1"/>
        <end position="17"/>
    </location>
</feature>
<reference evidence="9" key="1">
    <citation type="submission" date="2020-10" db="EMBL/GenBank/DDBJ databases">
        <authorList>
            <person name="Gilroy R."/>
        </authorList>
    </citation>
    <scope>NUCLEOTIDE SEQUENCE</scope>
    <source>
        <strain evidence="9">B1-20833</strain>
    </source>
</reference>
<dbReference type="InterPro" id="IPR012944">
    <property type="entry name" value="SusD_RagB_dom"/>
</dbReference>
<protein>
    <submittedName>
        <fullName evidence="9">RagB/SusD family nutrient uptake outer membrane protein</fullName>
    </submittedName>
</protein>
<dbReference type="InterPro" id="IPR011990">
    <property type="entry name" value="TPR-like_helical_dom_sf"/>
</dbReference>
<evidence type="ECO:0000256" key="2">
    <source>
        <dbReference type="ARBA" id="ARBA00006275"/>
    </source>
</evidence>
<keyword evidence="5" id="KW-0998">Cell outer membrane</keyword>
<accession>A0A9D9EV89</accession>
<evidence type="ECO:0000259" key="8">
    <source>
        <dbReference type="Pfam" id="PF14322"/>
    </source>
</evidence>
<name>A0A9D9EV89_9BACT</name>
<dbReference type="EMBL" id="JADIMI010000073">
    <property type="protein sequence ID" value="MBO8452755.1"/>
    <property type="molecule type" value="Genomic_DNA"/>
</dbReference>
<keyword evidence="3 6" id="KW-0732">Signal</keyword>
<dbReference type="GO" id="GO:0009279">
    <property type="term" value="C:cell outer membrane"/>
    <property type="evidence" value="ECO:0007669"/>
    <property type="project" value="UniProtKB-SubCell"/>
</dbReference>
<comment type="similarity">
    <text evidence="2">Belongs to the SusD family.</text>
</comment>
<evidence type="ECO:0000256" key="4">
    <source>
        <dbReference type="ARBA" id="ARBA00023136"/>
    </source>
</evidence>
<sequence length="666" mass="76314">MKNILKTAALVALPALALSSCNFLDVAPARTADLTDAMKDKNMVENWIFGCYSFVPNLNTAGYRNFEGTTDEFVYPDAWGSSQHYDSYYVSRGLMNASNVPASKWSETYGAIGNVHLFLRELENQNPYFLTEDDKELYRAHAHFLKGFYYMRLLELFGPVPIVNEYMPTDTPISEFPGRSHFDYCVDYICNELDAASASPQFQSGYLLNDTYGRGNKTICAALKSRLLVYAASPLWNGSFPFPEWRNTNYQTPGYGYELVSHTFDLEKWRRAKTATEEAIQIALENGRELMDLDDLEVIKNMHQDVDYYSTWIPGIDNESEEGKEFLDRMFLMRYIANSDETQGNKELIFTAFNGDGHTKTWDYFNASMPRNVILKNDNVMWHGWCGISPTLQMVESFYTADGHLPEMVAGTDEFPAEEEWLKSAGIPDREMIINLNVGREPRFYAWVLFDGADLGPVLVDGSPLRIDFRNPDKAGFKNDPSDENQCQTGYLAQKYIAPHTRFSAQTQNYEQYPLAMIRMAELYLNLAECCAVLYLNGEAGELQNALDALNKIRVRAGVPELTEADCTDDMTILDWVKAERRIELFMEGRRYYDLRRWCEAEQYLKAGARTGLDSFVSRIENPTIEQFNQEKPVDGDYAWYNRMYLLPVLQTEIYNDPQLVQAPGY</sequence>
<dbReference type="PROSITE" id="PS51257">
    <property type="entry name" value="PROKAR_LIPOPROTEIN"/>
    <property type="match status" value="1"/>
</dbReference>
<dbReference type="SUPFAM" id="SSF48452">
    <property type="entry name" value="TPR-like"/>
    <property type="match status" value="1"/>
</dbReference>
<evidence type="ECO:0000256" key="1">
    <source>
        <dbReference type="ARBA" id="ARBA00004442"/>
    </source>
</evidence>
<keyword evidence="4" id="KW-0472">Membrane</keyword>
<dbReference type="InterPro" id="IPR033985">
    <property type="entry name" value="SusD-like_N"/>
</dbReference>
<evidence type="ECO:0000313" key="9">
    <source>
        <dbReference type="EMBL" id="MBO8452755.1"/>
    </source>
</evidence>
<gene>
    <name evidence="9" type="ORF">IAC06_07735</name>
</gene>
<evidence type="ECO:0000259" key="7">
    <source>
        <dbReference type="Pfam" id="PF07980"/>
    </source>
</evidence>
<evidence type="ECO:0000256" key="5">
    <source>
        <dbReference type="ARBA" id="ARBA00023237"/>
    </source>
</evidence>
<comment type="subcellular location">
    <subcellularLocation>
        <location evidence="1">Cell outer membrane</location>
    </subcellularLocation>
</comment>
<feature type="chain" id="PRO_5038891499" evidence="6">
    <location>
        <begin position="18"/>
        <end position="666"/>
    </location>
</feature>
<proteinExistence type="inferred from homology"/>
<evidence type="ECO:0000313" key="10">
    <source>
        <dbReference type="Proteomes" id="UP000823661"/>
    </source>
</evidence>
<evidence type="ECO:0000256" key="6">
    <source>
        <dbReference type="SAM" id="SignalP"/>
    </source>
</evidence>
<comment type="caution">
    <text evidence="9">The sequence shown here is derived from an EMBL/GenBank/DDBJ whole genome shotgun (WGS) entry which is preliminary data.</text>
</comment>
<dbReference type="Pfam" id="PF07980">
    <property type="entry name" value="SusD_RagB"/>
    <property type="match status" value="1"/>
</dbReference>
<dbReference type="Gene3D" id="1.25.40.390">
    <property type="match status" value="1"/>
</dbReference>
<feature type="domain" description="RagB/SusD" evidence="7">
    <location>
        <begin position="346"/>
        <end position="666"/>
    </location>
</feature>
<dbReference type="Pfam" id="PF14322">
    <property type="entry name" value="SusD-like_3"/>
    <property type="match status" value="1"/>
</dbReference>
<evidence type="ECO:0000256" key="3">
    <source>
        <dbReference type="ARBA" id="ARBA00022729"/>
    </source>
</evidence>